<evidence type="ECO:0000256" key="3">
    <source>
        <dbReference type="ARBA" id="ARBA00022679"/>
    </source>
</evidence>
<dbReference type="SUPFAM" id="SSF53756">
    <property type="entry name" value="UDP-Glycosyltransferase/glycogen phosphorylase"/>
    <property type="match status" value="1"/>
</dbReference>
<evidence type="ECO:0000313" key="10">
    <source>
        <dbReference type="RefSeq" id="XP_017775154.1"/>
    </source>
</evidence>
<keyword evidence="2" id="KW-0328">Glycosyltransferase</keyword>
<dbReference type="InterPro" id="IPR022701">
    <property type="entry name" value="QTMAN_N"/>
</dbReference>
<evidence type="ECO:0000259" key="7">
    <source>
        <dbReference type="Pfam" id="PF00534"/>
    </source>
</evidence>
<dbReference type="Proteomes" id="UP000695000">
    <property type="component" value="Unplaced"/>
</dbReference>
<feature type="domain" description="Glycosyl transferase family 1" evidence="7">
    <location>
        <begin position="211"/>
        <end position="362"/>
    </location>
</feature>
<evidence type="ECO:0000256" key="6">
    <source>
        <dbReference type="ARBA" id="ARBA00048439"/>
    </source>
</evidence>
<protein>
    <recommendedName>
        <fullName evidence="5">tRNA-queuosine alpha-mannosyltransferase</fullName>
        <ecNumber evidence="4">2.4.1.110</ecNumber>
    </recommendedName>
</protein>
<gene>
    <name evidence="10" type="primary">LOC108561638</name>
</gene>
<dbReference type="EC" id="2.4.1.110" evidence="4"/>
<proteinExistence type="inferred from homology"/>
<dbReference type="InterPro" id="IPR051862">
    <property type="entry name" value="GT-like_domain_containing_1"/>
</dbReference>
<comment type="catalytic activity">
    <reaction evidence="6">
        <text>queuosine(34) in tRNA(Asp) + GDP-alpha-D-mannose = O-4''-alpha-D-mannosylqueuosine(34) in tRNA(Asp) + GDP + H(+)</text>
        <dbReference type="Rhea" id="RHEA:12885"/>
        <dbReference type="Rhea" id="RHEA-COMP:18572"/>
        <dbReference type="Rhea" id="RHEA-COMP:18581"/>
        <dbReference type="ChEBI" id="CHEBI:15378"/>
        <dbReference type="ChEBI" id="CHEBI:57527"/>
        <dbReference type="ChEBI" id="CHEBI:58189"/>
        <dbReference type="ChEBI" id="CHEBI:194431"/>
        <dbReference type="ChEBI" id="CHEBI:194442"/>
        <dbReference type="EC" id="2.4.1.110"/>
    </reaction>
    <physiologicalReaction direction="left-to-right" evidence="6">
        <dbReference type="Rhea" id="RHEA:12886"/>
    </physiologicalReaction>
</comment>
<dbReference type="Pfam" id="PF00534">
    <property type="entry name" value="Glycos_transf_1"/>
    <property type="match status" value="1"/>
</dbReference>
<keyword evidence="9" id="KW-1185">Reference proteome</keyword>
<dbReference type="Pfam" id="PF12038">
    <property type="entry name" value="QTMAN_N"/>
    <property type="match status" value="1"/>
</dbReference>
<dbReference type="PANTHER" id="PTHR13615:SF3">
    <property type="entry name" value="GLYCOSYLTRANSFERASE-LIKE DOMAIN-CONTAINING PROTEIN 1"/>
    <property type="match status" value="1"/>
</dbReference>
<evidence type="ECO:0000256" key="4">
    <source>
        <dbReference type="ARBA" id="ARBA00044517"/>
    </source>
</evidence>
<evidence type="ECO:0000256" key="2">
    <source>
        <dbReference type="ARBA" id="ARBA00022676"/>
    </source>
</evidence>
<evidence type="ECO:0000256" key="5">
    <source>
        <dbReference type="ARBA" id="ARBA00044539"/>
    </source>
</evidence>
<comment type="similarity">
    <text evidence="1">Belongs to the glycosyltransferase group 1 family. Glycosyltransferase 4 subfamily.</text>
</comment>
<keyword evidence="3" id="KW-0808">Transferase</keyword>
<dbReference type="Gene3D" id="3.40.50.2000">
    <property type="entry name" value="Glycogen Phosphorylase B"/>
    <property type="match status" value="1"/>
</dbReference>
<reference evidence="10" key="1">
    <citation type="submission" date="2025-08" db="UniProtKB">
        <authorList>
            <consortium name="RefSeq"/>
        </authorList>
    </citation>
    <scope>IDENTIFICATION</scope>
    <source>
        <tissue evidence="10">Whole Larva</tissue>
    </source>
</reference>
<dbReference type="PANTHER" id="PTHR13615">
    <property type="entry name" value="GLYCOSYLTRANSFERASE-LIKE 1"/>
    <property type="match status" value="1"/>
</dbReference>
<evidence type="ECO:0000313" key="9">
    <source>
        <dbReference type="Proteomes" id="UP000695000"/>
    </source>
</evidence>
<dbReference type="GeneID" id="108561638"/>
<name>A0ABM1MKQ4_NICVS</name>
<dbReference type="InterPro" id="IPR001296">
    <property type="entry name" value="Glyco_trans_1"/>
</dbReference>
<sequence length="394" mass="45733">MERRKQNNVGACSTLVTLVDSIRAEEDDKVPIKMKKFVTKCPKILFIEPFYGGSHKQLIDLLLNNTSHTFISCTAKKWPWRARCSGLICSQLIPELTTEEILFCSSVLNLPELLGLRPDLNKLKKIVYFHENQFIFPIRQIKGRDIQFAYNQITTCLAADQVIFNSNFNKDSFLGNLKKIIKMLPDYRPKNLLDKISPKCMVLYFPVSFPELPSEKQLDENELHIVWPHRWEFDKDPELFLETLMELKKDKYSFKVHILGENFEDVSATFGIAKEILKANILTFGFVQSKKEYYDILNSSHVAISTAIHEFFGVSMMESYYCGCFPLVPNDLVYPEIYPKECLYKDPADLLKKLRKYCKNPKDAIKARSKLKIDVQQYSGDTLLPEYLKLLHLN</sequence>
<feature type="domain" description="tRNA-queuosine alpha-mannosyltransferase N-terminal" evidence="8">
    <location>
        <begin position="43"/>
        <end position="207"/>
    </location>
</feature>
<dbReference type="RefSeq" id="XP_017775154.1">
    <property type="nucleotide sequence ID" value="XM_017919665.1"/>
</dbReference>
<organism evidence="9 10">
    <name type="scientific">Nicrophorus vespilloides</name>
    <name type="common">Boreal carrion beetle</name>
    <dbReference type="NCBI Taxonomy" id="110193"/>
    <lineage>
        <taxon>Eukaryota</taxon>
        <taxon>Metazoa</taxon>
        <taxon>Ecdysozoa</taxon>
        <taxon>Arthropoda</taxon>
        <taxon>Hexapoda</taxon>
        <taxon>Insecta</taxon>
        <taxon>Pterygota</taxon>
        <taxon>Neoptera</taxon>
        <taxon>Endopterygota</taxon>
        <taxon>Coleoptera</taxon>
        <taxon>Polyphaga</taxon>
        <taxon>Staphyliniformia</taxon>
        <taxon>Silphidae</taxon>
        <taxon>Nicrophorinae</taxon>
        <taxon>Nicrophorus</taxon>
    </lineage>
</organism>
<evidence type="ECO:0000259" key="8">
    <source>
        <dbReference type="Pfam" id="PF12038"/>
    </source>
</evidence>
<accession>A0ABM1MKQ4</accession>
<evidence type="ECO:0000256" key="1">
    <source>
        <dbReference type="ARBA" id="ARBA00009481"/>
    </source>
</evidence>